<evidence type="ECO:0000313" key="4">
    <source>
        <dbReference type="Proteomes" id="UP000001593"/>
    </source>
</evidence>
<proteinExistence type="predicted"/>
<dbReference type="SUPFAM" id="SSF56112">
    <property type="entry name" value="Protein kinase-like (PK-like)"/>
    <property type="match status" value="1"/>
</dbReference>
<dbReference type="SMART" id="SM00220">
    <property type="entry name" value="S_TKc"/>
    <property type="match status" value="1"/>
</dbReference>
<dbReference type="PROSITE" id="PS00108">
    <property type="entry name" value="PROTEIN_KINASE_ST"/>
    <property type="match status" value="1"/>
</dbReference>
<dbReference type="EMBL" id="DS469601">
    <property type="protein sequence ID" value="EDO39786.1"/>
    <property type="molecule type" value="Genomic_DNA"/>
</dbReference>
<dbReference type="KEGG" id="nve:5511427"/>
<feature type="non-terminal residue" evidence="3">
    <location>
        <position position="1"/>
    </location>
</feature>
<dbReference type="Gene3D" id="1.10.510.10">
    <property type="entry name" value="Transferase(Phosphotransferase) domain 1"/>
    <property type="match status" value="1"/>
</dbReference>
<dbReference type="HOGENOM" id="CLU_000288_109_3_1"/>
<dbReference type="InterPro" id="IPR000719">
    <property type="entry name" value="Prot_kinase_dom"/>
</dbReference>
<feature type="compositionally biased region" description="Low complexity" evidence="1">
    <location>
        <begin position="349"/>
        <end position="359"/>
    </location>
</feature>
<dbReference type="InParanoid" id="A7S938"/>
<dbReference type="PROSITE" id="PS50011">
    <property type="entry name" value="PROTEIN_KINASE_DOM"/>
    <property type="match status" value="1"/>
</dbReference>
<name>A7S938_NEMVE</name>
<dbReference type="InterPro" id="IPR008271">
    <property type="entry name" value="Ser/Thr_kinase_AS"/>
</dbReference>
<feature type="compositionally biased region" description="Basic and acidic residues" evidence="1">
    <location>
        <begin position="318"/>
        <end position="335"/>
    </location>
</feature>
<dbReference type="InterPro" id="IPR051744">
    <property type="entry name" value="AP2_assoc_SerThr_kinase"/>
</dbReference>
<dbReference type="InterPro" id="IPR011009">
    <property type="entry name" value="Kinase-like_dom_sf"/>
</dbReference>
<dbReference type="PANTHER" id="PTHR47907">
    <property type="entry name" value="PROTEIN KINASE DOMAIN-CONTAINING PROTEIN"/>
    <property type="match status" value="1"/>
</dbReference>
<sequence length="366" mass="41058">MKKLFFSSGNSDIQSSFVGKIYSIGRFHCTVEEIIAEGGFALVFLVKTPQGQRLALKRVSVNNSHDLDICKQEISIMKLVSGHKNTIRFIDSKILQTSPDIFEVLILMEYCKEGHVVQLMNERINTGFSESLVLKIFTDACEAVALLHQASPPVIHRDLKVENILCSDRRDFVLCDFGSATRKDTDPQADGVTHVEEEIQKYTTLPYRAPEMVDLYSGKIISTKSDIWALGCLLYKLCFFTLPFGESPLAIQNAQFTFPENSRYSKGLHSLISYILDPDPDTRPDIYQVSFEAFRLRGQDCPVLNVNKSSVPQFLPEPKQKPDVVDKSRTARLRDGPVTTSLTPRQRPRAAGQAAPLGQISSPRQN</sequence>
<evidence type="ECO:0000259" key="2">
    <source>
        <dbReference type="PROSITE" id="PS50011"/>
    </source>
</evidence>
<evidence type="ECO:0000256" key="1">
    <source>
        <dbReference type="SAM" id="MobiDB-lite"/>
    </source>
</evidence>
<dbReference type="Proteomes" id="UP000001593">
    <property type="component" value="Unassembled WGS sequence"/>
</dbReference>
<dbReference type="GO" id="GO:0004672">
    <property type="term" value="F:protein kinase activity"/>
    <property type="evidence" value="ECO:0007669"/>
    <property type="project" value="InterPro"/>
</dbReference>
<feature type="region of interest" description="Disordered" evidence="1">
    <location>
        <begin position="312"/>
        <end position="366"/>
    </location>
</feature>
<dbReference type="STRING" id="45351.A7S938"/>
<dbReference type="CDD" id="cd14037">
    <property type="entry name" value="STKc_NAK_like"/>
    <property type="match status" value="1"/>
</dbReference>
<keyword evidence="4" id="KW-1185">Reference proteome</keyword>
<dbReference type="PANTHER" id="PTHR47907:SF5">
    <property type="entry name" value="AP2 ASSOCIATED KINASE 1"/>
    <property type="match status" value="1"/>
</dbReference>
<evidence type="ECO:0000313" key="3">
    <source>
        <dbReference type="EMBL" id="EDO39786.1"/>
    </source>
</evidence>
<feature type="domain" description="Protein kinase" evidence="2">
    <location>
        <begin position="29"/>
        <end position="295"/>
    </location>
</feature>
<accession>A7S938</accession>
<protein>
    <recommendedName>
        <fullName evidence="2">Protein kinase domain-containing protein</fullName>
    </recommendedName>
</protein>
<dbReference type="eggNOG" id="KOG1989">
    <property type="taxonomic scope" value="Eukaryota"/>
</dbReference>
<dbReference type="OrthoDB" id="2018507at2759"/>
<organism evidence="3 4">
    <name type="scientific">Nematostella vectensis</name>
    <name type="common">Starlet sea anemone</name>
    <dbReference type="NCBI Taxonomy" id="45351"/>
    <lineage>
        <taxon>Eukaryota</taxon>
        <taxon>Metazoa</taxon>
        <taxon>Cnidaria</taxon>
        <taxon>Anthozoa</taxon>
        <taxon>Hexacorallia</taxon>
        <taxon>Actiniaria</taxon>
        <taxon>Edwardsiidae</taxon>
        <taxon>Nematostella</taxon>
    </lineage>
</organism>
<dbReference type="PhylomeDB" id="A7S938"/>
<dbReference type="Pfam" id="PF00069">
    <property type="entry name" value="Pkinase"/>
    <property type="match status" value="1"/>
</dbReference>
<reference evidence="3 4" key="1">
    <citation type="journal article" date="2007" name="Science">
        <title>Sea anemone genome reveals ancestral eumetazoan gene repertoire and genomic organization.</title>
        <authorList>
            <person name="Putnam N.H."/>
            <person name="Srivastava M."/>
            <person name="Hellsten U."/>
            <person name="Dirks B."/>
            <person name="Chapman J."/>
            <person name="Salamov A."/>
            <person name="Terry A."/>
            <person name="Shapiro H."/>
            <person name="Lindquist E."/>
            <person name="Kapitonov V.V."/>
            <person name="Jurka J."/>
            <person name="Genikhovich G."/>
            <person name="Grigoriev I.V."/>
            <person name="Lucas S.M."/>
            <person name="Steele R.E."/>
            <person name="Finnerty J.R."/>
            <person name="Technau U."/>
            <person name="Martindale M.Q."/>
            <person name="Rokhsar D.S."/>
        </authorList>
    </citation>
    <scope>NUCLEOTIDE SEQUENCE [LARGE SCALE GENOMIC DNA]</scope>
    <source>
        <strain evidence="4">CH2 X CH6</strain>
    </source>
</reference>
<dbReference type="AlphaFoldDB" id="A7S938"/>
<dbReference type="GO" id="GO:0005524">
    <property type="term" value="F:ATP binding"/>
    <property type="evidence" value="ECO:0007669"/>
    <property type="project" value="InterPro"/>
</dbReference>
<gene>
    <name evidence="3" type="ORF">NEMVEDRAFT_v1g167919</name>
</gene>
<dbReference type="OMA" id="KNRASIF"/>